<protein>
    <submittedName>
        <fullName evidence="1">Uncharacterized protein</fullName>
    </submittedName>
</protein>
<reference evidence="1" key="1">
    <citation type="submission" date="2020-08" db="EMBL/GenBank/DDBJ databases">
        <title>Genome sequencing and assembly of the red palm weevil Rhynchophorus ferrugineus.</title>
        <authorList>
            <person name="Dias G.B."/>
            <person name="Bergman C.M."/>
            <person name="Manee M."/>
        </authorList>
    </citation>
    <scope>NUCLEOTIDE SEQUENCE</scope>
    <source>
        <strain evidence="1">AA-2017</strain>
        <tissue evidence="1">Whole larva</tissue>
    </source>
</reference>
<dbReference type="EMBL" id="JAACXV010014584">
    <property type="protein sequence ID" value="KAF7265707.1"/>
    <property type="molecule type" value="Genomic_DNA"/>
</dbReference>
<sequence>MLPNASDITNKFKTVDNLSLKVHFLSLCFCLKNLVKITGSGCQDIKTRYREDVETTPQTMTIYQHNVGQLIENNKVQLVGEKAIGKKLCREKEELMKK</sequence>
<dbReference type="Proteomes" id="UP000625711">
    <property type="component" value="Unassembled WGS sequence"/>
</dbReference>
<proteinExistence type="predicted"/>
<accession>A0A834I2F0</accession>
<gene>
    <name evidence="1" type="ORF">GWI33_020790</name>
</gene>
<evidence type="ECO:0000313" key="2">
    <source>
        <dbReference type="Proteomes" id="UP000625711"/>
    </source>
</evidence>
<keyword evidence="2" id="KW-1185">Reference proteome</keyword>
<evidence type="ECO:0000313" key="1">
    <source>
        <dbReference type="EMBL" id="KAF7265707.1"/>
    </source>
</evidence>
<name>A0A834I2F0_RHYFE</name>
<comment type="caution">
    <text evidence="1">The sequence shown here is derived from an EMBL/GenBank/DDBJ whole genome shotgun (WGS) entry which is preliminary data.</text>
</comment>
<organism evidence="1 2">
    <name type="scientific">Rhynchophorus ferrugineus</name>
    <name type="common">Red palm weevil</name>
    <name type="synonym">Curculio ferrugineus</name>
    <dbReference type="NCBI Taxonomy" id="354439"/>
    <lineage>
        <taxon>Eukaryota</taxon>
        <taxon>Metazoa</taxon>
        <taxon>Ecdysozoa</taxon>
        <taxon>Arthropoda</taxon>
        <taxon>Hexapoda</taxon>
        <taxon>Insecta</taxon>
        <taxon>Pterygota</taxon>
        <taxon>Neoptera</taxon>
        <taxon>Endopterygota</taxon>
        <taxon>Coleoptera</taxon>
        <taxon>Polyphaga</taxon>
        <taxon>Cucujiformia</taxon>
        <taxon>Curculionidae</taxon>
        <taxon>Dryophthorinae</taxon>
        <taxon>Rhynchophorus</taxon>
    </lineage>
</organism>
<dbReference type="AlphaFoldDB" id="A0A834I2F0"/>